<name>A0A8J6NMX1_9CHLR</name>
<protein>
    <submittedName>
        <fullName evidence="3">Alkaline phosphatase family protein</fullName>
    </submittedName>
</protein>
<dbReference type="AlphaFoldDB" id="A0A8J6NMX1"/>
<evidence type="ECO:0000256" key="2">
    <source>
        <dbReference type="SAM" id="SignalP"/>
    </source>
</evidence>
<keyword evidence="2" id="KW-0732">Signal</keyword>
<reference evidence="3 4" key="1">
    <citation type="submission" date="2020-08" db="EMBL/GenBank/DDBJ databases">
        <title>Bridging the membrane lipid divide: bacteria of the FCB group superphylum have the potential to synthesize archaeal ether lipids.</title>
        <authorList>
            <person name="Villanueva L."/>
            <person name="Von Meijenfeldt F.A.B."/>
            <person name="Westbye A.B."/>
            <person name="Yadav S."/>
            <person name="Hopmans E.C."/>
            <person name="Dutilh B.E."/>
            <person name="Sinninghe Damste J.S."/>
        </authorList>
    </citation>
    <scope>NUCLEOTIDE SEQUENCE [LARGE SCALE GENOMIC DNA]</scope>
    <source>
        <strain evidence="3">NIOZ-UU36</strain>
    </source>
</reference>
<feature type="compositionally biased region" description="Low complexity" evidence="1">
    <location>
        <begin position="37"/>
        <end position="61"/>
    </location>
</feature>
<dbReference type="InterPro" id="IPR017850">
    <property type="entry name" value="Alkaline_phosphatase_core_sf"/>
</dbReference>
<dbReference type="SUPFAM" id="SSF53649">
    <property type="entry name" value="Alkaline phosphatase-like"/>
    <property type="match status" value="1"/>
</dbReference>
<comment type="caution">
    <text evidence="3">The sequence shown here is derived from an EMBL/GenBank/DDBJ whole genome shotgun (WGS) entry which is preliminary data.</text>
</comment>
<evidence type="ECO:0000313" key="3">
    <source>
        <dbReference type="EMBL" id="MBC8336160.1"/>
    </source>
</evidence>
<dbReference type="PANTHER" id="PTHR10151:SF120">
    <property type="entry name" value="BIS(5'-ADENOSYL)-TRIPHOSPHATASE"/>
    <property type="match status" value="1"/>
</dbReference>
<organism evidence="3 4">
    <name type="scientific">Candidatus Desulfolinea nitratireducens</name>
    <dbReference type="NCBI Taxonomy" id="2841698"/>
    <lineage>
        <taxon>Bacteria</taxon>
        <taxon>Bacillati</taxon>
        <taxon>Chloroflexota</taxon>
        <taxon>Anaerolineae</taxon>
        <taxon>Anaerolineales</taxon>
        <taxon>Anaerolineales incertae sedis</taxon>
        <taxon>Candidatus Desulfolinea</taxon>
    </lineage>
</organism>
<dbReference type="PANTHER" id="PTHR10151">
    <property type="entry name" value="ECTONUCLEOTIDE PYROPHOSPHATASE/PHOSPHODIESTERASE"/>
    <property type="match status" value="1"/>
</dbReference>
<dbReference type="Proteomes" id="UP000614469">
    <property type="component" value="Unassembled WGS sequence"/>
</dbReference>
<feature type="signal peptide" evidence="2">
    <location>
        <begin position="1"/>
        <end position="22"/>
    </location>
</feature>
<evidence type="ECO:0000256" key="1">
    <source>
        <dbReference type="SAM" id="MobiDB-lite"/>
    </source>
</evidence>
<feature type="chain" id="PRO_5035184659" evidence="2">
    <location>
        <begin position="23"/>
        <end position="337"/>
    </location>
</feature>
<accession>A0A8J6NMX1</accession>
<evidence type="ECO:0000313" key="4">
    <source>
        <dbReference type="Proteomes" id="UP000614469"/>
    </source>
</evidence>
<sequence length="337" mass="35955">MKKYHVGILAAVLLLNACLPFAATPTQTPTLPPTRPPATQTPFQPATATSTSPPPTATTAPRPIAKRVLVITVDGLRPDVISLAPMPNLQALMETGAYSLTAQTIYPSSTLPAHASMFTGMCPDKHDVYWNDYLPNRGYANGPSVFDIAHDFGFKTVIVAGKEKLQQITRPESIDIFEFVNDRDSVVAAAAAPIIAEGFGLMLIHLPLVDILGHEYGWLSPNYIIGAFRADEAIGMILAALDEAGLRQDTLIIVTADHGGDIKFKHGGRSPAAMTVPWVLSGASLKSMELTRPISVTDTAATLAYALELPIPSIWDGIPVIEAFGGPAPSRVELPCQ</sequence>
<proteinExistence type="predicted"/>
<dbReference type="GO" id="GO:0016787">
    <property type="term" value="F:hydrolase activity"/>
    <property type="evidence" value="ECO:0007669"/>
    <property type="project" value="UniProtKB-ARBA"/>
</dbReference>
<dbReference type="Gene3D" id="3.40.720.10">
    <property type="entry name" value="Alkaline Phosphatase, subunit A"/>
    <property type="match status" value="2"/>
</dbReference>
<feature type="region of interest" description="Disordered" evidence="1">
    <location>
        <begin position="27"/>
        <end position="61"/>
    </location>
</feature>
<dbReference type="InterPro" id="IPR002591">
    <property type="entry name" value="Phosphodiest/P_Trfase"/>
</dbReference>
<dbReference type="Pfam" id="PF01663">
    <property type="entry name" value="Phosphodiest"/>
    <property type="match status" value="1"/>
</dbReference>
<dbReference type="EMBL" id="JACNJN010000144">
    <property type="protein sequence ID" value="MBC8336160.1"/>
    <property type="molecule type" value="Genomic_DNA"/>
</dbReference>
<gene>
    <name evidence="3" type="ORF">H8E29_12905</name>
</gene>